<protein>
    <recommendedName>
        <fullName evidence="4">Cytochrome C and Quinol oxidase polypeptide I</fullName>
    </recommendedName>
</protein>
<keyword evidence="3" id="KW-1185">Reference proteome</keyword>
<feature type="transmembrane region" description="Helical" evidence="1">
    <location>
        <begin position="109"/>
        <end position="130"/>
    </location>
</feature>
<keyword evidence="1" id="KW-0472">Membrane</keyword>
<dbReference type="EMBL" id="CP106735">
    <property type="protein sequence ID" value="UXX79697.1"/>
    <property type="molecule type" value="Genomic_DNA"/>
</dbReference>
<feature type="transmembrane region" description="Helical" evidence="1">
    <location>
        <begin position="50"/>
        <end position="73"/>
    </location>
</feature>
<feature type="transmembrane region" description="Helical" evidence="1">
    <location>
        <begin position="79"/>
        <end position="97"/>
    </location>
</feature>
<sequence>MNAPIKISIIHAIMGLLTFVIFLQTGWFMKTQEVSNLPDAQRMIYRAGHIYFLFSGLLNLSIGVQLQLSAVLWKKKVQYIGSILLLLSPMIFLYGFYQEANIGQINRSITRIGIILSLAGTAFHSLVFLYDAWRKKES</sequence>
<keyword evidence="1" id="KW-1133">Transmembrane helix</keyword>
<keyword evidence="1" id="KW-0812">Transmembrane</keyword>
<organism evidence="2 3">
    <name type="scientific">Reichenbachiella carrageenanivorans</name>
    <dbReference type="NCBI Taxonomy" id="2979869"/>
    <lineage>
        <taxon>Bacteria</taxon>
        <taxon>Pseudomonadati</taxon>
        <taxon>Bacteroidota</taxon>
        <taxon>Cytophagia</taxon>
        <taxon>Cytophagales</taxon>
        <taxon>Reichenbachiellaceae</taxon>
        <taxon>Reichenbachiella</taxon>
    </lineage>
</organism>
<dbReference type="RefSeq" id="WP_263051428.1">
    <property type="nucleotide sequence ID" value="NZ_CP106735.1"/>
</dbReference>
<accession>A0ABY6D0K0</accession>
<evidence type="ECO:0000313" key="2">
    <source>
        <dbReference type="EMBL" id="UXX79697.1"/>
    </source>
</evidence>
<evidence type="ECO:0000313" key="3">
    <source>
        <dbReference type="Proteomes" id="UP001062165"/>
    </source>
</evidence>
<evidence type="ECO:0008006" key="4">
    <source>
        <dbReference type="Google" id="ProtNLM"/>
    </source>
</evidence>
<gene>
    <name evidence="2" type="ORF">N7E81_01045</name>
</gene>
<proteinExistence type="predicted"/>
<feature type="transmembrane region" description="Helical" evidence="1">
    <location>
        <begin position="6"/>
        <end position="29"/>
    </location>
</feature>
<dbReference type="Proteomes" id="UP001062165">
    <property type="component" value="Chromosome"/>
</dbReference>
<evidence type="ECO:0000256" key="1">
    <source>
        <dbReference type="SAM" id="Phobius"/>
    </source>
</evidence>
<name>A0ABY6D0K0_9BACT</name>
<reference evidence="2" key="1">
    <citation type="submission" date="2022-10" db="EMBL/GenBank/DDBJ databases">
        <title>Comparative genomics and taxonomic characterization of three novel marine species of genus Reichenbachiella exhibiting antioxidant and polysaccharide degradation activities.</title>
        <authorList>
            <person name="Muhammad N."/>
            <person name="Lee Y.-J."/>
            <person name="Ko J."/>
            <person name="Kim S.-G."/>
        </authorList>
    </citation>
    <scope>NUCLEOTIDE SEQUENCE</scope>
    <source>
        <strain evidence="2">Wsw4-B4</strain>
    </source>
</reference>